<feature type="transmembrane region" description="Helical" evidence="7">
    <location>
        <begin position="255"/>
        <end position="280"/>
    </location>
</feature>
<dbReference type="EMBL" id="RKHJ01000001">
    <property type="protein sequence ID" value="ROR66388.1"/>
    <property type="molecule type" value="Genomic_DNA"/>
</dbReference>
<dbReference type="GO" id="GO:0055085">
    <property type="term" value="P:transmembrane transport"/>
    <property type="evidence" value="ECO:0007669"/>
    <property type="project" value="InterPro"/>
</dbReference>
<organism evidence="9 10">
    <name type="scientific">Agrococcus jenensis</name>
    <dbReference type="NCBI Taxonomy" id="46353"/>
    <lineage>
        <taxon>Bacteria</taxon>
        <taxon>Bacillati</taxon>
        <taxon>Actinomycetota</taxon>
        <taxon>Actinomycetes</taxon>
        <taxon>Micrococcales</taxon>
        <taxon>Microbacteriaceae</taxon>
        <taxon>Agrococcus</taxon>
    </lineage>
</organism>
<evidence type="ECO:0000256" key="4">
    <source>
        <dbReference type="ARBA" id="ARBA00022692"/>
    </source>
</evidence>
<evidence type="ECO:0000259" key="8">
    <source>
        <dbReference type="PROSITE" id="PS50928"/>
    </source>
</evidence>
<evidence type="ECO:0000313" key="10">
    <source>
        <dbReference type="Proteomes" id="UP000275456"/>
    </source>
</evidence>
<keyword evidence="3" id="KW-1003">Cell membrane</keyword>
<accession>A0A3N2ATZ6</accession>
<evidence type="ECO:0000256" key="6">
    <source>
        <dbReference type="ARBA" id="ARBA00023136"/>
    </source>
</evidence>
<evidence type="ECO:0000256" key="2">
    <source>
        <dbReference type="ARBA" id="ARBA00022448"/>
    </source>
</evidence>
<evidence type="ECO:0000256" key="5">
    <source>
        <dbReference type="ARBA" id="ARBA00022989"/>
    </source>
</evidence>
<sequence>MRARGARPLLLGALGALGLAALWELYKALGPAEGVALGGTVLLPRTTDLAMPHVWDSVARAFQPATGAAGELVVVAVARAAAQTLGTAAIGLLLGAVVGVLLALVMQRFRLADRAMLPWLILSQTVPLIALAPLVVAWGGRLELGALQWERWMSVAVIASYLAFFPIAIGTLRGLRAPEQEHLDLFRAQGVGWWGTLRFLRLPAAVPQLLSSLRLGAATAIIGTVVAEVSTGARGGIGRLIVEYAQSGSSDPAKAWAPIAGAVVMGLVAAGIVALAGLALRDYRRAEAR</sequence>
<reference evidence="9 10" key="1">
    <citation type="submission" date="2018-11" db="EMBL/GenBank/DDBJ databases">
        <title>Sequencing the genomes of 1000 actinobacteria strains.</title>
        <authorList>
            <person name="Klenk H.-P."/>
        </authorList>
    </citation>
    <scope>NUCLEOTIDE SEQUENCE [LARGE SCALE GENOMIC DNA]</scope>
    <source>
        <strain evidence="9 10">DSM 9580</strain>
    </source>
</reference>
<dbReference type="InterPro" id="IPR035906">
    <property type="entry name" value="MetI-like_sf"/>
</dbReference>
<dbReference type="Proteomes" id="UP000275456">
    <property type="component" value="Unassembled WGS sequence"/>
</dbReference>
<dbReference type="AlphaFoldDB" id="A0A3N2ATZ6"/>
<dbReference type="InterPro" id="IPR000515">
    <property type="entry name" value="MetI-like"/>
</dbReference>
<keyword evidence="5 7" id="KW-1133">Transmembrane helix</keyword>
<evidence type="ECO:0000256" key="1">
    <source>
        <dbReference type="ARBA" id="ARBA00004651"/>
    </source>
</evidence>
<dbReference type="Pfam" id="PF00528">
    <property type="entry name" value="BPD_transp_1"/>
    <property type="match status" value="1"/>
</dbReference>
<dbReference type="PANTHER" id="PTHR30151:SF20">
    <property type="entry name" value="ABC TRANSPORTER PERMEASE PROTEIN HI_0355-RELATED"/>
    <property type="match status" value="1"/>
</dbReference>
<keyword evidence="10" id="KW-1185">Reference proteome</keyword>
<dbReference type="Gene3D" id="1.10.3720.10">
    <property type="entry name" value="MetI-like"/>
    <property type="match status" value="1"/>
</dbReference>
<dbReference type="RefSeq" id="WP_123697381.1">
    <property type="nucleotide sequence ID" value="NZ_RKHJ01000001.1"/>
</dbReference>
<dbReference type="SUPFAM" id="SSF161098">
    <property type="entry name" value="MetI-like"/>
    <property type="match status" value="1"/>
</dbReference>
<feature type="transmembrane region" description="Helical" evidence="7">
    <location>
        <begin position="117"/>
        <end position="140"/>
    </location>
</feature>
<protein>
    <submittedName>
        <fullName evidence="9">NitT/TauT family transport system permease protein</fullName>
    </submittedName>
</protein>
<dbReference type="PROSITE" id="PS50928">
    <property type="entry name" value="ABC_TM1"/>
    <property type="match status" value="1"/>
</dbReference>
<keyword evidence="4 7" id="KW-0812">Transmembrane</keyword>
<dbReference type="GO" id="GO:0005886">
    <property type="term" value="C:plasma membrane"/>
    <property type="evidence" value="ECO:0007669"/>
    <property type="project" value="UniProtKB-SubCell"/>
</dbReference>
<comment type="caution">
    <text evidence="9">The sequence shown here is derived from an EMBL/GenBank/DDBJ whole genome shotgun (WGS) entry which is preliminary data.</text>
</comment>
<keyword evidence="6 7" id="KW-0472">Membrane</keyword>
<feature type="domain" description="ABC transmembrane type-1" evidence="8">
    <location>
        <begin position="81"/>
        <end position="276"/>
    </location>
</feature>
<evidence type="ECO:0000313" key="9">
    <source>
        <dbReference type="EMBL" id="ROR66388.1"/>
    </source>
</evidence>
<evidence type="ECO:0000256" key="7">
    <source>
        <dbReference type="RuleBase" id="RU363032"/>
    </source>
</evidence>
<proteinExistence type="inferred from homology"/>
<evidence type="ECO:0000256" key="3">
    <source>
        <dbReference type="ARBA" id="ARBA00022475"/>
    </source>
</evidence>
<comment type="similarity">
    <text evidence="7">Belongs to the binding-protein-dependent transport system permease family.</text>
</comment>
<gene>
    <name evidence="9" type="ORF">EDD26_1770</name>
</gene>
<dbReference type="PANTHER" id="PTHR30151">
    <property type="entry name" value="ALKANE SULFONATE ABC TRANSPORTER-RELATED, MEMBRANE SUBUNIT"/>
    <property type="match status" value="1"/>
</dbReference>
<dbReference type="OrthoDB" id="4926350at2"/>
<keyword evidence="2 7" id="KW-0813">Transport</keyword>
<feature type="transmembrane region" description="Helical" evidence="7">
    <location>
        <begin position="152"/>
        <end position="172"/>
    </location>
</feature>
<name>A0A3N2ATZ6_9MICO</name>
<feature type="transmembrane region" description="Helical" evidence="7">
    <location>
        <begin position="85"/>
        <end position="105"/>
    </location>
</feature>
<comment type="subcellular location">
    <subcellularLocation>
        <location evidence="1 7">Cell membrane</location>
        <topology evidence="1 7">Multi-pass membrane protein</topology>
    </subcellularLocation>
</comment>